<evidence type="ECO:0000256" key="6">
    <source>
        <dbReference type="ARBA" id="ARBA00022960"/>
    </source>
</evidence>
<comment type="similarity">
    <text evidence="3">Belongs to the transpeptidase family.</text>
</comment>
<dbReference type="EMBL" id="BRXR01000001">
    <property type="protein sequence ID" value="GLC29966.1"/>
    <property type="molecule type" value="Genomic_DNA"/>
</dbReference>
<dbReference type="InterPro" id="IPR001460">
    <property type="entry name" value="PCN-bd_Tpept"/>
</dbReference>
<sequence>MKKVRKKGSRHISLIITIVFIFTLLAGRLAYLQVVKADYYKDAVNNRAKIEIPDYATRGKIVDKNNVELAANYQSYNLIYTETNESKLKFFDTMNSVFKILDENGEGLKDEFPLKINDYRFEFKAEDDDEKKKVERLFKRDRGMNGLAKKELVDKGVLEEKEKYSDEEEEKIDEQLFKYTPKETFEYLVDFYDLTPKDCFINELSLYKLNPNQCIEGLVKKYKLSSASDIKDLLNRYVEAKKDSKEYKKVLEELTLKCGVDKLSYDLNLQRKYMLVKDALKLQYYSGYKPITIAFNISKDTAFIISQRLNDLPGIDITLQPVRKYPEGETAAAVVGYISKINSYDKDKYEEKGYDVNADYIGVSGIEKAYENILKGSKGGKIVKLNKYGRVLEELGERESHPGNDIKLTLDIEMQRVLESAMDKAMKDLQARGRKNDVDTTNATRGAAVVVDVNTGAILAMVSRPGFDPNDFVKGLSTEQYKKYFTPDFEGYASKMGYDKDKLNSIFPIYKDTNLRYDPDDILPKPLYNYAAYSLVPPGSTFKPVTAVAGLETGVINTGEIIQDKGVFSDGKIKPIDFQGIVNGPVNLKSALALSSNPYFMTVAQRLREQYNDDILSEYAYKLGLGAKPNANSMKSTGIEIGENFGQVFNTWSIKERFANSTWWAIQSTLKSGKGARYNSRFTPIDLYSSDNDTEGTRKIKDELEKIVKEAVKAGTFSMDNCKNLISQLVSEDSKYKDIKVSKTEIGAIANEIQAIAVFDGHTEATTPENIYDAAIGQSISTFTPLQLANYAATLANGGTRYKLHLVDEIKDPSGNIVEKTKPEVVEKLNLKPSTVEAVRSGMRAVSEEGTASSVFSNFPIETGGKTGSATYKEGQEKIGRTSYGVYISFAPYNNPEIAVSVVVFDGGHGGDIASVAKAAYEQYFKERLAKEYPSYKPEFVNK</sequence>
<accession>A0ABQ5N450</accession>
<keyword evidence="5 12" id="KW-0812">Transmembrane</keyword>
<dbReference type="InterPro" id="IPR005311">
    <property type="entry name" value="PBP_dimer"/>
</dbReference>
<feature type="transmembrane region" description="Helical" evidence="12">
    <location>
        <begin position="12"/>
        <end position="31"/>
    </location>
</feature>
<evidence type="ECO:0000259" key="13">
    <source>
        <dbReference type="Pfam" id="PF00905"/>
    </source>
</evidence>
<evidence type="ECO:0000256" key="11">
    <source>
        <dbReference type="SAM" id="Coils"/>
    </source>
</evidence>
<evidence type="ECO:0000313" key="16">
    <source>
        <dbReference type="Proteomes" id="UP001208567"/>
    </source>
</evidence>
<feature type="domain" description="Penicillin-binding protein dimerisation" evidence="14">
    <location>
        <begin position="54"/>
        <end position="395"/>
    </location>
</feature>
<evidence type="ECO:0000313" key="15">
    <source>
        <dbReference type="EMBL" id="GLC29966.1"/>
    </source>
</evidence>
<dbReference type="Proteomes" id="UP001208567">
    <property type="component" value="Unassembled WGS sequence"/>
</dbReference>
<evidence type="ECO:0000256" key="5">
    <source>
        <dbReference type="ARBA" id="ARBA00022692"/>
    </source>
</evidence>
<dbReference type="Gene3D" id="3.90.1310.10">
    <property type="entry name" value="Penicillin-binding protein 2a (Domain 2)"/>
    <property type="match status" value="1"/>
</dbReference>
<keyword evidence="11" id="KW-0175">Coiled coil</keyword>
<keyword evidence="6" id="KW-0133">Cell shape</keyword>
<dbReference type="Pfam" id="PF03717">
    <property type="entry name" value="PBP_dimer"/>
    <property type="match status" value="1"/>
</dbReference>
<evidence type="ECO:0000256" key="9">
    <source>
        <dbReference type="ARBA" id="ARBA00023136"/>
    </source>
</evidence>
<comment type="subcellular location">
    <subcellularLocation>
        <location evidence="2">Cell membrane</location>
    </subcellularLocation>
    <subcellularLocation>
        <location evidence="1">Membrane</location>
        <topology evidence="1">Single-pass membrane protein</topology>
    </subcellularLocation>
</comment>
<keyword evidence="10" id="KW-0961">Cell wall biogenesis/degradation</keyword>
<evidence type="ECO:0000256" key="4">
    <source>
        <dbReference type="ARBA" id="ARBA00022475"/>
    </source>
</evidence>
<evidence type="ECO:0000256" key="2">
    <source>
        <dbReference type="ARBA" id="ARBA00004236"/>
    </source>
</evidence>
<evidence type="ECO:0000256" key="7">
    <source>
        <dbReference type="ARBA" id="ARBA00022984"/>
    </source>
</evidence>
<keyword evidence="7" id="KW-0573">Peptidoglycan synthesis</keyword>
<feature type="domain" description="Penicillin-binding protein transpeptidase" evidence="13">
    <location>
        <begin position="769"/>
        <end position="915"/>
    </location>
</feature>
<keyword evidence="9 12" id="KW-0472">Membrane</keyword>
<dbReference type="SUPFAM" id="SSF56601">
    <property type="entry name" value="beta-lactamase/transpeptidase-like"/>
    <property type="match status" value="1"/>
</dbReference>
<evidence type="ECO:0000256" key="10">
    <source>
        <dbReference type="ARBA" id="ARBA00023316"/>
    </source>
</evidence>
<comment type="caution">
    <text evidence="15">The sequence shown here is derived from an EMBL/GenBank/DDBJ whole genome shotgun (WGS) entry which is preliminary data.</text>
</comment>
<reference evidence="15 16" key="1">
    <citation type="journal article" date="2024" name="Int. J. Syst. Evol. Microbiol.">
        <title>Clostridium omnivorum sp. nov., isolated from anoxic soil under the treatment of reductive soil disinfestation.</title>
        <authorList>
            <person name="Ueki A."/>
            <person name="Tonouchi A."/>
            <person name="Kaku N."/>
            <person name="Honma S."/>
            <person name="Ueki K."/>
        </authorList>
    </citation>
    <scope>NUCLEOTIDE SEQUENCE [LARGE SCALE GENOMIC DNA]</scope>
    <source>
        <strain evidence="15 16">E14</strain>
    </source>
</reference>
<evidence type="ECO:0000256" key="12">
    <source>
        <dbReference type="SAM" id="Phobius"/>
    </source>
</evidence>
<evidence type="ECO:0000256" key="3">
    <source>
        <dbReference type="ARBA" id="ARBA00007171"/>
    </source>
</evidence>
<keyword evidence="16" id="KW-1185">Reference proteome</keyword>
<dbReference type="InterPro" id="IPR012338">
    <property type="entry name" value="Beta-lactam/transpept-like"/>
</dbReference>
<name>A0ABQ5N450_9CLOT</name>
<dbReference type="PANTHER" id="PTHR30627:SF2">
    <property type="entry name" value="PEPTIDOGLYCAN D,D-TRANSPEPTIDASE MRDA"/>
    <property type="match status" value="1"/>
</dbReference>
<evidence type="ECO:0000259" key="14">
    <source>
        <dbReference type="Pfam" id="PF03717"/>
    </source>
</evidence>
<keyword evidence="8 12" id="KW-1133">Transmembrane helix</keyword>
<protein>
    <submittedName>
        <fullName evidence="15">Penicillin-binding protein</fullName>
    </submittedName>
</protein>
<organism evidence="15 16">
    <name type="scientific">Clostridium omnivorum</name>
    <dbReference type="NCBI Taxonomy" id="1604902"/>
    <lineage>
        <taxon>Bacteria</taxon>
        <taxon>Bacillati</taxon>
        <taxon>Bacillota</taxon>
        <taxon>Clostridia</taxon>
        <taxon>Eubacteriales</taxon>
        <taxon>Clostridiaceae</taxon>
        <taxon>Clostridium</taxon>
    </lineage>
</organism>
<dbReference type="Pfam" id="PF00905">
    <property type="entry name" value="Transpeptidase"/>
    <property type="match status" value="2"/>
</dbReference>
<dbReference type="RefSeq" id="WP_264849238.1">
    <property type="nucleotide sequence ID" value="NZ_BRXR01000001.1"/>
</dbReference>
<dbReference type="Gene3D" id="3.40.710.10">
    <property type="entry name" value="DD-peptidase/beta-lactamase superfamily"/>
    <property type="match status" value="2"/>
</dbReference>
<proteinExistence type="inferred from homology"/>
<evidence type="ECO:0000256" key="1">
    <source>
        <dbReference type="ARBA" id="ARBA00004167"/>
    </source>
</evidence>
<feature type="domain" description="Penicillin-binding protein transpeptidase" evidence="13">
    <location>
        <begin position="446"/>
        <end position="638"/>
    </location>
</feature>
<dbReference type="SUPFAM" id="SSF56519">
    <property type="entry name" value="Penicillin binding protein dimerisation domain"/>
    <property type="match status" value="1"/>
</dbReference>
<keyword evidence="4" id="KW-1003">Cell membrane</keyword>
<dbReference type="InterPro" id="IPR036138">
    <property type="entry name" value="PBP_dimer_sf"/>
</dbReference>
<evidence type="ECO:0000256" key="8">
    <source>
        <dbReference type="ARBA" id="ARBA00022989"/>
    </source>
</evidence>
<gene>
    <name evidence="15" type="ORF">bsdE14_13760</name>
</gene>
<dbReference type="PANTHER" id="PTHR30627">
    <property type="entry name" value="PEPTIDOGLYCAN D,D-TRANSPEPTIDASE"/>
    <property type="match status" value="1"/>
</dbReference>
<dbReference type="InterPro" id="IPR050515">
    <property type="entry name" value="Beta-lactam/transpept"/>
</dbReference>
<feature type="coiled-coil region" evidence="11">
    <location>
        <begin position="230"/>
        <end position="257"/>
    </location>
</feature>